<sequence length="690" mass="74789">MSAASSEDPPGWTGLAHAVWLPECATLISAPDGTVVRASEQAAALAGEAFPEALAGRKLPELLVADGAVWRLRSRGPGRTLVRKISWPHHEDKRLLTTVLVDVSDLTDIAERHPMARRFSDAEAAPAHVWDDSALREVQLRARIGTWRWDSADEAFQPSSVLREITGFPEPTRVSFEQYLAAVHPYDRQWVRQAWASLTKHHHPVEIEHRYLRPDGAQRIFRVRGTATSDAAGRVVVSGTTHDITDRHEAPLTTSGSSRLDPVTGLFNRTAARELLQGLLARPTSNEVAVLACRVDNFKRVITSLGHDAGDELLAILARRLTDGLGAECTPVRVTGEDEFAILCSDLAAAGGLEALSDRVSGLVRTPAPIRGQLLQLSASIGAAVHETPGERGEDLLRFATAAMGAARDRGLGRVHRADSALIASVDQQVHIEAQLRAALKQDGLQLHYQPIVNSDGSVLAGEALVRWPHPQRGLLSPGAFLPVAERGGLLRELDRWVLRTALRDAAHWRDVSGKPVGIAVNLTGLVPADPEFSDFVAETAAAAGIDWSQLILELVETELADPRTQTRQGMHNVTRHGARFAIDDFGTGHSSLARFKHLPTDLVKIDRQFVAGLETDPADLALTRSIIDMAHALGRGCIAEGVETAGQFQTLLELGADAYQGWLFAPALPEDEFTALLAHAPLRVDCHRA</sequence>
<feature type="domain" description="GGDEF" evidence="3">
    <location>
        <begin position="286"/>
        <end position="420"/>
    </location>
</feature>
<comment type="caution">
    <text evidence="4">The sequence shown here is derived from an EMBL/GenBank/DDBJ whole genome shotgun (WGS) entry which is preliminary data.</text>
</comment>
<name>A0ABN3GI06_9PSEU</name>
<dbReference type="InterPro" id="IPR035965">
    <property type="entry name" value="PAS-like_dom_sf"/>
</dbReference>
<dbReference type="CDD" id="cd01949">
    <property type="entry name" value="GGDEF"/>
    <property type="match status" value="1"/>
</dbReference>
<dbReference type="SUPFAM" id="SSF141868">
    <property type="entry name" value="EAL domain-like"/>
    <property type="match status" value="1"/>
</dbReference>
<dbReference type="Pfam" id="PF00990">
    <property type="entry name" value="GGDEF"/>
    <property type="match status" value="1"/>
</dbReference>
<dbReference type="EMBL" id="BAAARA010000010">
    <property type="protein sequence ID" value="GAA2352126.1"/>
    <property type="molecule type" value="Genomic_DNA"/>
</dbReference>
<evidence type="ECO:0000259" key="3">
    <source>
        <dbReference type="PROSITE" id="PS50887"/>
    </source>
</evidence>
<dbReference type="SUPFAM" id="SSF55785">
    <property type="entry name" value="PYP-like sensor domain (PAS domain)"/>
    <property type="match status" value="1"/>
</dbReference>
<dbReference type="Proteomes" id="UP001501218">
    <property type="component" value="Unassembled WGS sequence"/>
</dbReference>
<dbReference type="SUPFAM" id="SSF55073">
    <property type="entry name" value="Nucleotide cyclase"/>
    <property type="match status" value="1"/>
</dbReference>
<dbReference type="Gene3D" id="3.30.450.20">
    <property type="entry name" value="PAS domain"/>
    <property type="match status" value="1"/>
</dbReference>
<dbReference type="NCBIfam" id="TIGR00254">
    <property type="entry name" value="GGDEF"/>
    <property type="match status" value="1"/>
</dbReference>
<dbReference type="Pfam" id="PF08447">
    <property type="entry name" value="PAS_3"/>
    <property type="match status" value="1"/>
</dbReference>
<dbReference type="PROSITE" id="PS50887">
    <property type="entry name" value="GGDEF"/>
    <property type="match status" value="1"/>
</dbReference>
<dbReference type="PANTHER" id="PTHR33121">
    <property type="entry name" value="CYCLIC DI-GMP PHOSPHODIESTERASE PDEF"/>
    <property type="match status" value="1"/>
</dbReference>
<dbReference type="PANTHER" id="PTHR33121:SF70">
    <property type="entry name" value="SIGNALING PROTEIN YKOW"/>
    <property type="match status" value="1"/>
</dbReference>
<dbReference type="InterPro" id="IPR013655">
    <property type="entry name" value="PAS_fold_3"/>
</dbReference>
<dbReference type="NCBIfam" id="TIGR00229">
    <property type="entry name" value="sensory_box"/>
    <property type="match status" value="1"/>
</dbReference>
<dbReference type="Gene3D" id="3.30.70.270">
    <property type="match status" value="1"/>
</dbReference>
<dbReference type="Gene3D" id="3.20.20.450">
    <property type="entry name" value="EAL domain"/>
    <property type="match status" value="1"/>
</dbReference>
<dbReference type="CDD" id="cd01948">
    <property type="entry name" value="EAL"/>
    <property type="match status" value="1"/>
</dbReference>
<organism evidence="4 5">
    <name type="scientific">Saccharopolyspora halophila</name>
    <dbReference type="NCBI Taxonomy" id="405551"/>
    <lineage>
        <taxon>Bacteria</taxon>
        <taxon>Bacillati</taxon>
        <taxon>Actinomycetota</taxon>
        <taxon>Actinomycetes</taxon>
        <taxon>Pseudonocardiales</taxon>
        <taxon>Pseudonocardiaceae</taxon>
        <taxon>Saccharopolyspora</taxon>
    </lineage>
</organism>
<dbReference type="SMART" id="SM00052">
    <property type="entry name" value="EAL"/>
    <property type="match status" value="1"/>
</dbReference>
<dbReference type="RefSeq" id="WP_344132832.1">
    <property type="nucleotide sequence ID" value="NZ_BAAARA010000010.1"/>
</dbReference>
<dbReference type="InterPro" id="IPR000160">
    <property type="entry name" value="GGDEF_dom"/>
</dbReference>
<evidence type="ECO:0000313" key="4">
    <source>
        <dbReference type="EMBL" id="GAA2352126.1"/>
    </source>
</evidence>
<accession>A0ABN3GI06</accession>
<evidence type="ECO:0000259" key="2">
    <source>
        <dbReference type="PROSITE" id="PS50883"/>
    </source>
</evidence>
<dbReference type="CDD" id="cd00130">
    <property type="entry name" value="PAS"/>
    <property type="match status" value="1"/>
</dbReference>
<dbReference type="InterPro" id="IPR000700">
    <property type="entry name" value="PAS-assoc_C"/>
</dbReference>
<dbReference type="InterPro" id="IPR035919">
    <property type="entry name" value="EAL_sf"/>
</dbReference>
<reference evidence="5" key="1">
    <citation type="journal article" date="2019" name="Int. J. Syst. Evol. Microbiol.">
        <title>The Global Catalogue of Microorganisms (GCM) 10K type strain sequencing project: providing services to taxonomists for standard genome sequencing and annotation.</title>
        <authorList>
            <consortium name="The Broad Institute Genomics Platform"/>
            <consortium name="The Broad Institute Genome Sequencing Center for Infectious Disease"/>
            <person name="Wu L."/>
            <person name="Ma J."/>
        </authorList>
    </citation>
    <scope>NUCLEOTIDE SEQUENCE [LARGE SCALE GENOMIC DNA]</scope>
    <source>
        <strain evidence="5">JCM 16221</strain>
    </source>
</reference>
<evidence type="ECO:0000313" key="5">
    <source>
        <dbReference type="Proteomes" id="UP001501218"/>
    </source>
</evidence>
<dbReference type="PROSITE" id="PS50113">
    <property type="entry name" value="PAC"/>
    <property type="match status" value="1"/>
</dbReference>
<evidence type="ECO:0000259" key="1">
    <source>
        <dbReference type="PROSITE" id="PS50113"/>
    </source>
</evidence>
<dbReference type="InterPro" id="IPR029787">
    <property type="entry name" value="Nucleotide_cyclase"/>
</dbReference>
<dbReference type="InterPro" id="IPR050706">
    <property type="entry name" value="Cyclic-di-GMP_PDE-like"/>
</dbReference>
<dbReference type="SMART" id="SM00267">
    <property type="entry name" value="GGDEF"/>
    <property type="match status" value="1"/>
</dbReference>
<gene>
    <name evidence="4" type="ORF">GCM10009854_32560</name>
</gene>
<dbReference type="InterPro" id="IPR043128">
    <property type="entry name" value="Rev_trsase/Diguanyl_cyclase"/>
</dbReference>
<dbReference type="PROSITE" id="PS50883">
    <property type="entry name" value="EAL"/>
    <property type="match status" value="1"/>
</dbReference>
<keyword evidence="5" id="KW-1185">Reference proteome</keyword>
<protein>
    <submittedName>
        <fullName evidence="4">Uncharacterized protein</fullName>
    </submittedName>
</protein>
<dbReference type="InterPro" id="IPR000014">
    <property type="entry name" value="PAS"/>
</dbReference>
<feature type="domain" description="EAL" evidence="2">
    <location>
        <begin position="429"/>
        <end position="682"/>
    </location>
</feature>
<dbReference type="Pfam" id="PF00563">
    <property type="entry name" value="EAL"/>
    <property type="match status" value="1"/>
</dbReference>
<proteinExistence type="predicted"/>
<dbReference type="InterPro" id="IPR001633">
    <property type="entry name" value="EAL_dom"/>
</dbReference>
<dbReference type="Gene3D" id="2.10.70.100">
    <property type="match status" value="1"/>
</dbReference>
<feature type="domain" description="PAC" evidence="1">
    <location>
        <begin position="205"/>
        <end position="256"/>
    </location>
</feature>